<feature type="transmembrane region" description="Helical" evidence="15">
    <location>
        <begin position="82"/>
        <end position="104"/>
    </location>
</feature>
<evidence type="ECO:0000256" key="13">
    <source>
        <dbReference type="ARBA" id="ARBA00023273"/>
    </source>
</evidence>
<dbReference type="AlphaFoldDB" id="A0A401PBE6"/>
<dbReference type="OMA" id="ENSDAYQ"/>
<keyword evidence="12" id="KW-0325">Glycoprotein</keyword>
<evidence type="ECO:0000256" key="6">
    <source>
        <dbReference type="ARBA" id="ARBA00022692"/>
    </source>
</evidence>
<evidence type="ECO:0000256" key="5">
    <source>
        <dbReference type="ARBA" id="ARBA00022475"/>
    </source>
</evidence>
<feature type="transmembrane region" description="Helical" evidence="15">
    <location>
        <begin position="135"/>
        <end position="156"/>
    </location>
</feature>
<dbReference type="STRING" id="75743.A0A401PBE6"/>
<feature type="domain" description="Polycystin cation channel PKD1/PKD2" evidence="16">
    <location>
        <begin position="2"/>
        <end position="155"/>
    </location>
</feature>
<feature type="non-terminal residue" evidence="17">
    <location>
        <position position="1"/>
    </location>
</feature>
<dbReference type="PANTHER" id="PTHR10877:SF183">
    <property type="entry name" value="AT14535P-RELATED"/>
    <property type="match status" value="1"/>
</dbReference>
<evidence type="ECO:0000256" key="1">
    <source>
        <dbReference type="ARBA" id="ARBA00004138"/>
    </source>
</evidence>
<keyword evidence="5" id="KW-1003">Cell membrane</keyword>
<dbReference type="GO" id="GO:0005929">
    <property type="term" value="C:cilium"/>
    <property type="evidence" value="ECO:0007669"/>
    <property type="project" value="UniProtKB-SubCell"/>
</dbReference>
<keyword evidence="10 15" id="KW-0472">Membrane</keyword>
<keyword evidence="11" id="KW-1015">Disulfide bond</keyword>
<evidence type="ECO:0000256" key="9">
    <source>
        <dbReference type="ARBA" id="ARBA00023065"/>
    </source>
</evidence>
<evidence type="ECO:0000256" key="15">
    <source>
        <dbReference type="SAM" id="Phobius"/>
    </source>
</evidence>
<dbReference type="GO" id="GO:0050982">
    <property type="term" value="P:detection of mechanical stimulus"/>
    <property type="evidence" value="ECO:0007669"/>
    <property type="project" value="TreeGrafter"/>
</dbReference>
<evidence type="ECO:0000256" key="12">
    <source>
        <dbReference type="ARBA" id="ARBA00023180"/>
    </source>
</evidence>
<evidence type="ECO:0000259" key="16">
    <source>
        <dbReference type="Pfam" id="PF08016"/>
    </source>
</evidence>
<dbReference type="InterPro" id="IPR051223">
    <property type="entry name" value="Polycystin"/>
</dbReference>
<dbReference type="Pfam" id="PF08016">
    <property type="entry name" value="PKD_channel"/>
    <property type="match status" value="1"/>
</dbReference>
<keyword evidence="6 15" id="KW-0812">Transmembrane</keyword>
<evidence type="ECO:0000256" key="11">
    <source>
        <dbReference type="ARBA" id="ARBA00023157"/>
    </source>
</evidence>
<evidence type="ECO:0000256" key="4">
    <source>
        <dbReference type="ARBA" id="ARBA00022448"/>
    </source>
</evidence>
<dbReference type="OrthoDB" id="444119at2759"/>
<feature type="transmembrane region" description="Helical" evidence="15">
    <location>
        <begin position="43"/>
        <end position="62"/>
    </location>
</feature>
<dbReference type="GO" id="GO:0005886">
    <property type="term" value="C:plasma membrane"/>
    <property type="evidence" value="ECO:0007669"/>
    <property type="project" value="UniProtKB-SubCell"/>
</dbReference>
<evidence type="ECO:0000313" key="17">
    <source>
        <dbReference type="EMBL" id="GCB70429.1"/>
    </source>
</evidence>
<evidence type="ECO:0000256" key="8">
    <source>
        <dbReference type="ARBA" id="ARBA00023054"/>
    </source>
</evidence>
<protein>
    <recommendedName>
        <fullName evidence="16">Polycystin cation channel PKD1/PKD2 domain-containing protein</fullName>
    </recommendedName>
</protein>
<keyword evidence="18" id="KW-1185">Reference proteome</keyword>
<dbReference type="EMBL" id="BFAA01001805">
    <property type="protein sequence ID" value="GCB70429.1"/>
    <property type="molecule type" value="Genomic_DNA"/>
</dbReference>
<dbReference type="Proteomes" id="UP000288216">
    <property type="component" value="Unassembled WGS sequence"/>
</dbReference>
<dbReference type="FunFam" id="1.10.287.70:FF:000055">
    <property type="entry name" value="Polycystic kidney disease 2-like 1"/>
    <property type="match status" value="1"/>
</dbReference>
<keyword evidence="14" id="KW-0407">Ion channel</keyword>
<sequence length="238" mass="28132">FSLLAIFYNIYRTIKVTLLLEQLLENSDAYQNLYFLAFWQNRYNIIIAFTVFIAWIKIFKYISFNMTMTQLSTTLSRCAKGIVGFAIMFFIVFFGYAQLGYLIFGTQVEQYHTFGNCMIILGDFDFHAIEQANQILGPIYFITFVFSLFFVLLRTLHRQNIADKYYHSDSAQEPSANQKHVKNSNQINAKDYQFLMMRTDQLEEKMNEMSLKMDWVMEQLEKQRPVQNRKQAATDITE</sequence>
<evidence type="ECO:0000256" key="3">
    <source>
        <dbReference type="ARBA" id="ARBA00007200"/>
    </source>
</evidence>
<accession>A0A401PBE6</accession>
<evidence type="ECO:0000256" key="10">
    <source>
        <dbReference type="ARBA" id="ARBA00023136"/>
    </source>
</evidence>
<comment type="caution">
    <text evidence="17">The sequence shown here is derived from an EMBL/GenBank/DDBJ whole genome shotgun (WGS) entry which is preliminary data.</text>
</comment>
<keyword evidence="8" id="KW-0175">Coiled coil</keyword>
<keyword evidence="7 15" id="KW-1133">Transmembrane helix</keyword>
<evidence type="ECO:0000256" key="2">
    <source>
        <dbReference type="ARBA" id="ARBA00004651"/>
    </source>
</evidence>
<evidence type="ECO:0000256" key="7">
    <source>
        <dbReference type="ARBA" id="ARBA00022989"/>
    </source>
</evidence>
<name>A0A401PBE6_SCYTO</name>
<proteinExistence type="inferred from homology"/>
<evidence type="ECO:0000313" key="18">
    <source>
        <dbReference type="Proteomes" id="UP000288216"/>
    </source>
</evidence>
<reference evidence="17 18" key="1">
    <citation type="journal article" date="2018" name="Nat. Ecol. Evol.">
        <title>Shark genomes provide insights into elasmobranch evolution and the origin of vertebrates.</title>
        <authorList>
            <person name="Hara Y"/>
            <person name="Yamaguchi K"/>
            <person name="Onimaru K"/>
            <person name="Kadota M"/>
            <person name="Koyanagi M"/>
            <person name="Keeley SD"/>
            <person name="Tatsumi K"/>
            <person name="Tanaka K"/>
            <person name="Motone F"/>
            <person name="Kageyama Y"/>
            <person name="Nozu R"/>
            <person name="Adachi N"/>
            <person name="Nishimura O"/>
            <person name="Nakagawa R"/>
            <person name="Tanegashima C"/>
            <person name="Kiyatake I"/>
            <person name="Matsumoto R"/>
            <person name="Murakumo K"/>
            <person name="Nishida K"/>
            <person name="Terakita A"/>
            <person name="Kuratani S"/>
            <person name="Sato K"/>
            <person name="Hyodo S Kuraku.S."/>
        </authorList>
    </citation>
    <scope>NUCLEOTIDE SEQUENCE [LARGE SCALE GENOMIC DNA]</scope>
</reference>
<keyword evidence="13" id="KW-0966">Cell projection</keyword>
<keyword evidence="4" id="KW-0813">Transport</keyword>
<dbReference type="PANTHER" id="PTHR10877">
    <property type="entry name" value="POLYCYSTIN FAMILY MEMBER"/>
    <property type="match status" value="1"/>
</dbReference>
<comment type="similarity">
    <text evidence="3">Belongs to the polycystin family.</text>
</comment>
<evidence type="ECO:0000256" key="14">
    <source>
        <dbReference type="ARBA" id="ARBA00023303"/>
    </source>
</evidence>
<dbReference type="GO" id="GO:0005262">
    <property type="term" value="F:calcium channel activity"/>
    <property type="evidence" value="ECO:0007669"/>
    <property type="project" value="TreeGrafter"/>
</dbReference>
<organism evidence="17 18">
    <name type="scientific">Scyliorhinus torazame</name>
    <name type="common">Cloudy catshark</name>
    <name type="synonym">Catulus torazame</name>
    <dbReference type="NCBI Taxonomy" id="75743"/>
    <lineage>
        <taxon>Eukaryota</taxon>
        <taxon>Metazoa</taxon>
        <taxon>Chordata</taxon>
        <taxon>Craniata</taxon>
        <taxon>Vertebrata</taxon>
        <taxon>Chondrichthyes</taxon>
        <taxon>Elasmobranchii</taxon>
        <taxon>Galeomorphii</taxon>
        <taxon>Galeoidea</taxon>
        <taxon>Carcharhiniformes</taxon>
        <taxon>Scyliorhinidae</taxon>
        <taxon>Scyliorhinus</taxon>
    </lineage>
</organism>
<dbReference type="InterPro" id="IPR013122">
    <property type="entry name" value="PKD1_2_channel"/>
</dbReference>
<keyword evidence="9" id="KW-0406">Ion transport</keyword>
<gene>
    <name evidence="17" type="ORF">scyTo_0005676</name>
</gene>
<comment type="subcellular location">
    <subcellularLocation>
        <location evidence="2">Cell membrane</location>
        <topology evidence="2">Multi-pass membrane protein</topology>
    </subcellularLocation>
    <subcellularLocation>
        <location evidence="1">Cell projection</location>
        <location evidence="1">Cilium</location>
    </subcellularLocation>
</comment>